<evidence type="ECO:0000256" key="1">
    <source>
        <dbReference type="SAM" id="MobiDB-lite"/>
    </source>
</evidence>
<dbReference type="GO" id="GO:0010181">
    <property type="term" value="F:FMN binding"/>
    <property type="evidence" value="ECO:0007669"/>
    <property type="project" value="TreeGrafter"/>
</dbReference>
<protein>
    <submittedName>
        <fullName evidence="3">Flavoprotein</fullName>
    </submittedName>
</protein>
<dbReference type="EMBL" id="BONG01000111">
    <property type="protein sequence ID" value="GIF94691.1"/>
    <property type="molecule type" value="Genomic_DNA"/>
</dbReference>
<dbReference type="Gene3D" id="3.40.50.1950">
    <property type="entry name" value="Flavin prenyltransferase-like"/>
    <property type="match status" value="1"/>
</dbReference>
<dbReference type="InterPro" id="IPR036551">
    <property type="entry name" value="Flavin_trans-like"/>
</dbReference>
<evidence type="ECO:0000313" key="3">
    <source>
        <dbReference type="EMBL" id="GIF94691.1"/>
    </source>
</evidence>
<gene>
    <name evidence="3" type="ORF">Cch02nite_81350</name>
</gene>
<dbReference type="GO" id="GO:0004633">
    <property type="term" value="F:phosphopantothenoylcysteine decarboxylase activity"/>
    <property type="evidence" value="ECO:0007669"/>
    <property type="project" value="TreeGrafter"/>
</dbReference>
<dbReference type="PANTHER" id="PTHR14359:SF6">
    <property type="entry name" value="PHOSPHOPANTOTHENOYLCYSTEINE DECARBOXYLASE"/>
    <property type="match status" value="1"/>
</dbReference>
<dbReference type="GO" id="GO:0015937">
    <property type="term" value="P:coenzyme A biosynthetic process"/>
    <property type="evidence" value="ECO:0007669"/>
    <property type="project" value="TreeGrafter"/>
</dbReference>
<proteinExistence type="predicted"/>
<comment type="caution">
    <text evidence="3">The sequence shown here is derived from an EMBL/GenBank/DDBJ whole genome shotgun (WGS) entry which is preliminary data.</text>
</comment>
<dbReference type="GO" id="GO:0071513">
    <property type="term" value="C:phosphopantothenoylcysteine decarboxylase complex"/>
    <property type="evidence" value="ECO:0007669"/>
    <property type="project" value="TreeGrafter"/>
</dbReference>
<accession>A0A8J3NW92</accession>
<dbReference type="Proteomes" id="UP000619293">
    <property type="component" value="Unassembled WGS sequence"/>
</dbReference>
<feature type="domain" description="Flavoprotein" evidence="2">
    <location>
        <begin position="31"/>
        <end position="159"/>
    </location>
</feature>
<sequence>MSGMLDAARHERRGGGVSDAARPAGRPVLYVIACGSPVTRDVGQLVGLAQERGYDVCVVVTPDGRKFVDVPALATQTGHPVRSTYKNPGDPDVLPSPDALIVAPATVNTVNKWGAGIADTLALGLIVESQGKGLPIVAMPFTNAAMARHPAFQENIVRLRGWGITVLYGDDVLKLPAPGEGDAYRHEFGWALALDAVEKLCPPGA</sequence>
<evidence type="ECO:0000259" key="2">
    <source>
        <dbReference type="Pfam" id="PF02441"/>
    </source>
</evidence>
<dbReference type="Pfam" id="PF02441">
    <property type="entry name" value="Flavoprotein"/>
    <property type="match status" value="1"/>
</dbReference>
<dbReference type="PANTHER" id="PTHR14359">
    <property type="entry name" value="HOMO-OLIGOMERIC FLAVIN CONTAINING CYS DECARBOXYLASE FAMILY"/>
    <property type="match status" value="1"/>
</dbReference>
<name>A0A8J3NW92_9ACTN</name>
<dbReference type="AlphaFoldDB" id="A0A8J3NW92"/>
<reference evidence="3 4" key="1">
    <citation type="submission" date="2021-01" db="EMBL/GenBank/DDBJ databases">
        <title>Whole genome shotgun sequence of Catellatospora chokoriensis NBRC 107358.</title>
        <authorList>
            <person name="Komaki H."/>
            <person name="Tamura T."/>
        </authorList>
    </citation>
    <scope>NUCLEOTIDE SEQUENCE [LARGE SCALE GENOMIC DNA]</scope>
    <source>
        <strain evidence="3 4">NBRC 107358</strain>
    </source>
</reference>
<feature type="region of interest" description="Disordered" evidence="1">
    <location>
        <begin position="1"/>
        <end position="20"/>
    </location>
</feature>
<keyword evidence="4" id="KW-1185">Reference proteome</keyword>
<organism evidence="3 4">
    <name type="scientific">Catellatospora chokoriensis</name>
    <dbReference type="NCBI Taxonomy" id="310353"/>
    <lineage>
        <taxon>Bacteria</taxon>
        <taxon>Bacillati</taxon>
        <taxon>Actinomycetota</taxon>
        <taxon>Actinomycetes</taxon>
        <taxon>Micromonosporales</taxon>
        <taxon>Micromonosporaceae</taxon>
        <taxon>Catellatospora</taxon>
    </lineage>
</organism>
<dbReference type="SUPFAM" id="SSF52507">
    <property type="entry name" value="Homo-oligomeric flavin-containing Cys decarboxylases, HFCD"/>
    <property type="match status" value="1"/>
</dbReference>
<evidence type="ECO:0000313" key="4">
    <source>
        <dbReference type="Proteomes" id="UP000619293"/>
    </source>
</evidence>
<dbReference type="InterPro" id="IPR003382">
    <property type="entry name" value="Flavoprotein"/>
</dbReference>